<gene>
    <name evidence="14" type="ORF">BO94DRAFT_490374</name>
</gene>
<evidence type="ECO:0000256" key="11">
    <source>
        <dbReference type="ARBA" id="ARBA00047906"/>
    </source>
</evidence>
<feature type="region of interest" description="Disordered" evidence="12">
    <location>
        <begin position="475"/>
        <end position="494"/>
    </location>
</feature>
<dbReference type="GO" id="GO:0005743">
    <property type="term" value="C:mitochondrial inner membrane"/>
    <property type="evidence" value="ECO:0007669"/>
    <property type="project" value="UniProtKB-SubCell"/>
</dbReference>
<dbReference type="AlphaFoldDB" id="A0A317WYZ2"/>
<dbReference type="PANTHER" id="PTHR12497">
    <property type="entry name" value="TAZ PROTEIN TAFAZZIN"/>
    <property type="match status" value="1"/>
</dbReference>
<keyword evidence="4" id="KW-1000">Mitochondrion outer membrane</keyword>
<dbReference type="PANTHER" id="PTHR12497:SF0">
    <property type="entry name" value="TAFAZZIN"/>
    <property type="match status" value="1"/>
</dbReference>
<evidence type="ECO:0000256" key="5">
    <source>
        <dbReference type="ARBA" id="ARBA00022792"/>
    </source>
</evidence>
<comment type="subcellular location">
    <subcellularLocation>
        <location evidence="1">Mitochondrion inner membrane</location>
        <topology evidence="1">Peripheral membrane protein</topology>
        <orientation evidence="1">Intermembrane side</orientation>
    </subcellularLocation>
    <subcellularLocation>
        <location evidence="10">Mitochondrion outer membrane</location>
        <topology evidence="10">Peripheral membrane protein</topology>
        <orientation evidence="10">Intermembrane side</orientation>
    </subcellularLocation>
</comment>
<evidence type="ECO:0000313" key="14">
    <source>
        <dbReference type="EMBL" id="PWY89440.1"/>
    </source>
</evidence>
<name>A0A317WYZ2_9EURO</name>
<feature type="compositionally biased region" description="Low complexity" evidence="12">
    <location>
        <begin position="890"/>
        <end position="905"/>
    </location>
</feature>
<dbReference type="STRING" id="1450535.A0A317WYZ2"/>
<comment type="similarity">
    <text evidence="2">Belongs to the taffazin family.</text>
</comment>
<dbReference type="PRINTS" id="PR00979">
    <property type="entry name" value="TAFAZZIN"/>
</dbReference>
<proteinExistence type="inferred from homology"/>
<dbReference type="SUPFAM" id="SSF52047">
    <property type="entry name" value="RNI-like"/>
    <property type="match status" value="1"/>
</dbReference>
<keyword evidence="6" id="KW-0443">Lipid metabolism</keyword>
<organism evidence="14 15">
    <name type="scientific">Aspergillus sclerotioniger CBS 115572</name>
    <dbReference type="NCBI Taxonomy" id="1450535"/>
    <lineage>
        <taxon>Eukaryota</taxon>
        <taxon>Fungi</taxon>
        <taxon>Dikarya</taxon>
        <taxon>Ascomycota</taxon>
        <taxon>Pezizomycotina</taxon>
        <taxon>Eurotiomycetes</taxon>
        <taxon>Eurotiomycetidae</taxon>
        <taxon>Eurotiales</taxon>
        <taxon>Aspergillaceae</taxon>
        <taxon>Aspergillus</taxon>
        <taxon>Aspergillus subgen. Circumdati</taxon>
    </lineage>
</organism>
<evidence type="ECO:0000313" key="15">
    <source>
        <dbReference type="Proteomes" id="UP000246702"/>
    </source>
</evidence>
<evidence type="ECO:0000256" key="2">
    <source>
        <dbReference type="ARBA" id="ARBA00010524"/>
    </source>
</evidence>
<keyword evidence="9" id="KW-0012">Acyltransferase</keyword>
<keyword evidence="5" id="KW-0999">Mitochondrion inner membrane</keyword>
<evidence type="ECO:0000256" key="3">
    <source>
        <dbReference type="ARBA" id="ARBA00022679"/>
    </source>
</evidence>
<accession>A0A317WYZ2</accession>
<evidence type="ECO:0000256" key="6">
    <source>
        <dbReference type="ARBA" id="ARBA00023098"/>
    </source>
</evidence>
<dbReference type="GeneID" id="37111261"/>
<evidence type="ECO:0000256" key="1">
    <source>
        <dbReference type="ARBA" id="ARBA00004137"/>
    </source>
</evidence>
<reference evidence="14 15" key="1">
    <citation type="submission" date="2016-12" db="EMBL/GenBank/DDBJ databases">
        <title>The genomes of Aspergillus section Nigri reveals drivers in fungal speciation.</title>
        <authorList>
            <consortium name="DOE Joint Genome Institute"/>
            <person name="Vesth T.C."/>
            <person name="Nybo J."/>
            <person name="Theobald S."/>
            <person name="Brandl J."/>
            <person name="Frisvad J.C."/>
            <person name="Nielsen K.F."/>
            <person name="Lyhne E.K."/>
            <person name="Kogle M.E."/>
            <person name="Kuo A."/>
            <person name="Riley R."/>
            <person name="Clum A."/>
            <person name="Nolan M."/>
            <person name="Lipzen A."/>
            <person name="Salamov A."/>
            <person name="Henrissat B."/>
            <person name="Wiebenga A."/>
            <person name="De Vries R.P."/>
            <person name="Grigoriev I.V."/>
            <person name="Mortensen U.H."/>
            <person name="Andersen M.R."/>
            <person name="Baker S.E."/>
        </authorList>
    </citation>
    <scope>NUCLEOTIDE SEQUENCE [LARGE SCALE GENOMIC DNA]</scope>
    <source>
        <strain evidence="14 15">CBS 115572</strain>
    </source>
</reference>
<dbReference type="Proteomes" id="UP000246702">
    <property type="component" value="Unassembled WGS sequence"/>
</dbReference>
<evidence type="ECO:0000256" key="10">
    <source>
        <dbReference type="ARBA" id="ARBA00024323"/>
    </source>
</evidence>
<dbReference type="SMART" id="SM00563">
    <property type="entry name" value="PlsC"/>
    <property type="match status" value="1"/>
</dbReference>
<comment type="catalytic activity">
    <reaction evidence="11">
        <text>1'-[1,2-diacyl-sn-glycero-3-phospho],3'-[1-acyl-sn-glycero-3-phospho]-glycerol + a 1,2-diacyl-sn-glycero-3-phosphocholine = a cardiolipin + a 1-acyl-sn-glycero-3-phosphocholine</text>
        <dbReference type="Rhea" id="RHEA:33731"/>
        <dbReference type="ChEBI" id="CHEBI:57643"/>
        <dbReference type="ChEBI" id="CHEBI:58168"/>
        <dbReference type="ChEBI" id="CHEBI:62237"/>
        <dbReference type="ChEBI" id="CHEBI:64743"/>
    </reaction>
    <physiologicalReaction direction="left-to-right" evidence="11">
        <dbReference type="Rhea" id="RHEA:33732"/>
    </physiologicalReaction>
    <physiologicalReaction direction="right-to-left" evidence="11">
        <dbReference type="Rhea" id="RHEA:33733"/>
    </physiologicalReaction>
</comment>
<keyword evidence="8" id="KW-0472">Membrane</keyword>
<dbReference type="OrthoDB" id="193467at2759"/>
<sequence>MSRATDSGATAEAPSLPWRALSSTTIFGVAALCRSFLYVCSRPEVHGLDSFLELLDSRADPSQRTRGLLTVSNHTSVMDDPIMWGFLPMRYNFGLASWNKRWGFGSHDICYQTRPLALFFTMGQVLPTHRLAHSPHGGLAQPVVTQAIRLLSKGPFPADPHMAVPERQSWSLQNVCVDPFSDLPTAYTTDGHDSHLSPSSYACNSYSWFHIFPEGKIHQAPNKTMRYFKWGVARLILEASECPDVVPIWLEGFDQVMHESREFPRFLPRVGKDVSVTFGQKVDREAVFGAYRKRWQEIKAKAERTSPGTRDLPIGVLNDELLYNTEAVELRKEVTKKVRDLVLEVRRTRGLSDEDPKEGLVETWIQEGPKREGKMDDESWTRRNVNQHIEVPPIGSARDSHLCHHLSLIQLTLFPMPKKHKKHAFAKPASTAHHTLVSSGPRNDHNGHLRSSHASSSSAEQPSVNQLIDHLRRTQVSKSSENGPETPFTFVTPRSVHPSLRNLLELPDTPAPRPRPGARRLGVGSRRLRRTAGPPPPESWLQGSTNPDGADEYDAELAAADKERVIYRLERLPGTTLPQRGSLMDTVLRSMATYWEWHLEYDGPFLTDLPNHVKVRLLSYIGLYAKDRPLGGLMRGLRPLFEKPGATDEHEIRHESDFEITRLDLSSSIGRWLSIKQLSAELLATEKPNPVQRKHKEPVPSSWEGAYDEEIDSTAGGSTLPSTPSQTLRFENLRFLSLAHPKPGSVNWNSLINLLSRLSTITHLSLAHWPIPTVTPNAINARIRHPNHRSLTFSYGGTDSYTASENNWAEAASLLRRLSRVTYCLKWLDLEGCGDWVPALKWEDTGPAGETYLSGPEWNGSWRDIEWIRLGPGWLPHIDDSEIIPPPGPSSDSHPSGSSSSSLSSPTRALAFSIHAPHPSLSAITTLRPGIGSSSEQEPSDLPWDVETERIKYRRAKEIERFRETVQSAKEVQQWVLRTRKEGKGKWIQFSFGLDGIDEVGLKKLFGKEWLGFLP</sequence>
<dbReference type="InterPro" id="IPR002123">
    <property type="entry name" value="Plipid/glycerol_acylTrfase"/>
</dbReference>
<keyword evidence="3" id="KW-0808">Transferase</keyword>
<dbReference type="GO" id="GO:0005741">
    <property type="term" value="C:mitochondrial outer membrane"/>
    <property type="evidence" value="ECO:0007669"/>
    <property type="project" value="UniProtKB-SubCell"/>
</dbReference>
<dbReference type="InterPro" id="IPR000872">
    <property type="entry name" value="Tafazzin"/>
</dbReference>
<feature type="region of interest" description="Disordered" evidence="12">
    <location>
        <begin position="504"/>
        <end position="547"/>
    </location>
</feature>
<evidence type="ECO:0000256" key="9">
    <source>
        <dbReference type="ARBA" id="ARBA00023315"/>
    </source>
</evidence>
<feature type="region of interest" description="Disordered" evidence="12">
    <location>
        <begin position="879"/>
        <end position="905"/>
    </location>
</feature>
<feature type="region of interest" description="Disordered" evidence="12">
    <location>
        <begin position="422"/>
        <end position="463"/>
    </location>
</feature>
<evidence type="ECO:0000256" key="7">
    <source>
        <dbReference type="ARBA" id="ARBA00023128"/>
    </source>
</evidence>
<dbReference type="EMBL" id="MSFK01000011">
    <property type="protein sequence ID" value="PWY89440.1"/>
    <property type="molecule type" value="Genomic_DNA"/>
</dbReference>
<keyword evidence="7" id="KW-0496">Mitochondrion</keyword>
<evidence type="ECO:0000256" key="4">
    <source>
        <dbReference type="ARBA" id="ARBA00022787"/>
    </source>
</evidence>
<keyword evidence="15" id="KW-1185">Reference proteome</keyword>
<feature type="domain" description="Phospholipid/glycerol acyltransferase" evidence="13">
    <location>
        <begin position="68"/>
        <end position="253"/>
    </location>
</feature>
<dbReference type="Pfam" id="PF01553">
    <property type="entry name" value="Acyltransferase"/>
    <property type="match status" value="1"/>
</dbReference>
<evidence type="ECO:0000259" key="13">
    <source>
        <dbReference type="SMART" id="SM00563"/>
    </source>
</evidence>
<dbReference type="CDD" id="cd07989">
    <property type="entry name" value="LPLAT_AGPAT-like"/>
    <property type="match status" value="1"/>
</dbReference>
<protein>
    <recommendedName>
        <fullName evidence="13">Phospholipid/glycerol acyltransferase domain-containing protein</fullName>
    </recommendedName>
</protein>
<comment type="caution">
    <text evidence="14">The sequence shown here is derived from an EMBL/GenBank/DDBJ whole genome shotgun (WGS) entry which is preliminary data.</text>
</comment>
<dbReference type="GO" id="GO:0047184">
    <property type="term" value="F:1-acylglycerophosphocholine O-acyltransferase activity"/>
    <property type="evidence" value="ECO:0007669"/>
    <property type="project" value="TreeGrafter"/>
</dbReference>
<dbReference type="GO" id="GO:0007007">
    <property type="term" value="P:inner mitochondrial membrane organization"/>
    <property type="evidence" value="ECO:0007669"/>
    <property type="project" value="TreeGrafter"/>
</dbReference>
<dbReference type="RefSeq" id="XP_025468351.1">
    <property type="nucleotide sequence ID" value="XM_025609118.1"/>
</dbReference>
<feature type="compositionally biased region" description="Polar residues" evidence="12">
    <location>
        <begin position="432"/>
        <end position="441"/>
    </location>
</feature>
<dbReference type="GO" id="GO:0035965">
    <property type="term" value="P:cardiolipin acyl-chain remodeling"/>
    <property type="evidence" value="ECO:0007669"/>
    <property type="project" value="TreeGrafter"/>
</dbReference>
<evidence type="ECO:0000256" key="8">
    <source>
        <dbReference type="ARBA" id="ARBA00023136"/>
    </source>
</evidence>
<evidence type="ECO:0000256" key="12">
    <source>
        <dbReference type="SAM" id="MobiDB-lite"/>
    </source>
</evidence>